<name>A0A699YT12_HAELA</name>
<dbReference type="GO" id="GO:0016168">
    <property type="term" value="F:chlorophyll binding"/>
    <property type="evidence" value="ECO:0007669"/>
    <property type="project" value="UniProtKB-KW"/>
</dbReference>
<evidence type="ECO:0000256" key="2">
    <source>
        <dbReference type="ARBA" id="ARBA00022528"/>
    </source>
</evidence>
<evidence type="ECO:0000313" key="9">
    <source>
        <dbReference type="EMBL" id="GFH09479.1"/>
    </source>
</evidence>
<dbReference type="PANTHER" id="PTHR21649">
    <property type="entry name" value="CHLOROPHYLL A/B BINDING PROTEIN"/>
    <property type="match status" value="1"/>
</dbReference>
<keyword evidence="10" id="KW-1185">Reference proteome</keyword>
<dbReference type="GO" id="GO:0009522">
    <property type="term" value="C:photosystem I"/>
    <property type="evidence" value="ECO:0007669"/>
    <property type="project" value="UniProtKB-KW"/>
</dbReference>
<evidence type="ECO:0000313" key="10">
    <source>
        <dbReference type="Proteomes" id="UP000485058"/>
    </source>
</evidence>
<keyword evidence="1 6" id="KW-0148">Chlorophyll</keyword>
<keyword evidence="7" id="KW-0603">Photosystem I</keyword>
<feature type="binding site" evidence="6">
    <location>
        <position position="140"/>
    </location>
    <ligand>
        <name>chlorophyll a</name>
        <dbReference type="ChEBI" id="CHEBI:58416"/>
        <label>3</label>
    </ligand>
</feature>
<dbReference type="GO" id="GO:0009765">
    <property type="term" value="P:photosynthesis, light harvesting"/>
    <property type="evidence" value="ECO:0007669"/>
    <property type="project" value="InterPro"/>
</dbReference>
<feature type="binding site" evidence="6">
    <location>
        <position position="138"/>
    </location>
    <ligand>
        <name>chlorophyll a</name>
        <dbReference type="ChEBI" id="CHEBI:58416"/>
        <label>1</label>
    </ligand>
</feature>
<evidence type="ECO:0000256" key="8">
    <source>
        <dbReference type="SAM" id="MobiDB-lite"/>
    </source>
</evidence>
<comment type="function">
    <text evidence="7">The light-harvesting complex (LHC) functions as a light receptor, it captures and delivers excitation energy to photosystems with which it is closely associated.</text>
</comment>
<evidence type="ECO:0000256" key="6">
    <source>
        <dbReference type="PIRSR" id="PIRSR601344-1"/>
    </source>
</evidence>
<evidence type="ECO:0000256" key="7">
    <source>
        <dbReference type="RuleBase" id="RU363080"/>
    </source>
</evidence>
<keyword evidence="3 7" id="KW-0602">Photosynthesis</keyword>
<dbReference type="AlphaFoldDB" id="A0A699YT12"/>
<dbReference type="InterPro" id="IPR022796">
    <property type="entry name" value="Chloroa_b-bind"/>
</dbReference>
<evidence type="ECO:0000256" key="5">
    <source>
        <dbReference type="ARBA" id="ARBA00022991"/>
    </source>
</evidence>
<organism evidence="9 10">
    <name type="scientific">Haematococcus lacustris</name>
    <name type="common">Green alga</name>
    <name type="synonym">Haematococcus pluvialis</name>
    <dbReference type="NCBI Taxonomy" id="44745"/>
    <lineage>
        <taxon>Eukaryota</taxon>
        <taxon>Viridiplantae</taxon>
        <taxon>Chlorophyta</taxon>
        <taxon>core chlorophytes</taxon>
        <taxon>Chlorophyceae</taxon>
        <taxon>CS clade</taxon>
        <taxon>Chlamydomonadales</taxon>
        <taxon>Haematococcaceae</taxon>
        <taxon>Haematococcus</taxon>
    </lineage>
</organism>
<accession>A0A699YT12</accession>
<evidence type="ECO:0000256" key="4">
    <source>
        <dbReference type="ARBA" id="ARBA00022640"/>
    </source>
</evidence>
<comment type="caution">
    <text evidence="9">The sequence shown here is derived from an EMBL/GenBank/DDBJ whole genome shotgun (WGS) entry which is preliminary data.</text>
</comment>
<keyword evidence="7" id="KW-0604">Photosystem II</keyword>
<keyword evidence="2 7" id="KW-0150">Chloroplast</keyword>
<dbReference type="SUPFAM" id="SSF103511">
    <property type="entry name" value="Chlorophyll a-b binding protein"/>
    <property type="match status" value="1"/>
</dbReference>
<keyword evidence="4 7" id="KW-0934">Plastid</keyword>
<gene>
    <name evidence="9" type="ORF">HaLaN_04631</name>
</gene>
<dbReference type="Proteomes" id="UP000485058">
    <property type="component" value="Unassembled WGS sequence"/>
</dbReference>
<dbReference type="Gene3D" id="1.10.3460.10">
    <property type="entry name" value="Chlorophyll a/b binding protein domain"/>
    <property type="match status" value="1"/>
</dbReference>
<dbReference type="Pfam" id="PF00504">
    <property type="entry name" value="Chloroa_b-bind"/>
    <property type="match status" value="1"/>
</dbReference>
<dbReference type="InterPro" id="IPR001344">
    <property type="entry name" value="Chloro_AB-bd_pln"/>
</dbReference>
<feature type="compositionally biased region" description="Low complexity" evidence="8">
    <location>
        <begin position="21"/>
        <end position="36"/>
    </location>
</feature>
<protein>
    <recommendedName>
        <fullName evidence="7">Chlorophyll a-b binding protein, chloroplastic</fullName>
    </recommendedName>
</protein>
<sequence>MQALQSRVSSVQCNALFKSATKAGTKSTKKTQTGTQRSGGVGYRRYQGDALWLPSTTRPEWLDGTLPGDRGFDPLGLSRPSDFVQIGVDENNQNLDKNNKGTVEAVFAPDRDAVSANPFVPYSEVFGLQRFREAELIHGRWAMLATLGALVAEASTGVSWVDAGKVELDGASYLGLPLPFTITQLIWIEAILVGGAEAVWSAARLV</sequence>
<proteinExistence type="inferred from homology"/>
<feature type="binding site" evidence="6">
    <location>
        <position position="135"/>
    </location>
    <ligand>
        <name>chlorophyll a</name>
        <dbReference type="ChEBI" id="CHEBI:58416"/>
        <label>1</label>
    </ligand>
</feature>
<evidence type="ECO:0000256" key="1">
    <source>
        <dbReference type="ARBA" id="ARBA00022494"/>
    </source>
</evidence>
<dbReference type="GO" id="GO:0009523">
    <property type="term" value="C:photosystem II"/>
    <property type="evidence" value="ECO:0007669"/>
    <property type="project" value="UniProtKB-KW"/>
</dbReference>
<keyword evidence="5 7" id="KW-0157">Chromophore</keyword>
<reference evidence="9 10" key="1">
    <citation type="submission" date="2020-02" db="EMBL/GenBank/DDBJ databases">
        <title>Draft genome sequence of Haematococcus lacustris strain NIES-144.</title>
        <authorList>
            <person name="Morimoto D."/>
            <person name="Nakagawa S."/>
            <person name="Yoshida T."/>
            <person name="Sawayama S."/>
        </authorList>
    </citation>
    <scope>NUCLEOTIDE SEQUENCE [LARGE SCALE GENOMIC DNA]</scope>
    <source>
        <strain evidence="9 10">NIES-144</strain>
    </source>
</reference>
<dbReference type="GO" id="GO:0009535">
    <property type="term" value="C:chloroplast thylakoid membrane"/>
    <property type="evidence" value="ECO:0007669"/>
    <property type="project" value="UniProtKB-SubCell"/>
</dbReference>
<feature type="region of interest" description="Disordered" evidence="8">
    <location>
        <begin position="21"/>
        <end position="42"/>
    </location>
</feature>
<comment type="similarity">
    <text evidence="7">Belongs to the light-harvesting chlorophyll a/b-binding (LHC) protein family.</text>
</comment>
<evidence type="ECO:0000256" key="3">
    <source>
        <dbReference type="ARBA" id="ARBA00022531"/>
    </source>
</evidence>
<comment type="subcellular location">
    <subcellularLocation>
        <location evidence="7">Plastid</location>
        <location evidence="7">Chloroplast thylakoid membrane</location>
    </subcellularLocation>
</comment>
<keyword evidence="7" id="KW-0793">Thylakoid</keyword>
<dbReference type="EMBL" id="BLLF01000238">
    <property type="protein sequence ID" value="GFH09479.1"/>
    <property type="molecule type" value="Genomic_DNA"/>
</dbReference>
<feature type="binding site" evidence="6">
    <location>
        <position position="78"/>
    </location>
    <ligand>
        <name>chlorophyll a</name>
        <dbReference type="ChEBI" id="CHEBI:58416"/>
        <label>1</label>
    </ligand>
</feature>